<evidence type="ECO:0000256" key="13">
    <source>
        <dbReference type="ARBA" id="ARBA00048367"/>
    </source>
</evidence>
<evidence type="ECO:0000256" key="2">
    <source>
        <dbReference type="ARBA" id="ARBA00012425"/>
    </source>
</evidence>
<dbReference type="Gene3D" id="3.30.200.20">
    <property type="entry name" value="Phosphorylase Kinase, domain 1"/>
    <property type="match status" value="1"/>
</dbReference>
<dbReference type="GO" id="GO:0030332">
    <property type="term" value="F:cyclin binding"/>
    <property type="evidence" value="ECO:0007669"/>
    <property type="project" value="TreeGrafter"/>
</dbReference>
<evidence type="ECO:0000256" key="6">
    <source>
        <dbReference type="ARBA" id="ARBA00022679"/>
    </source>
</evidence>
<dbReference type="GO" id="GO:0005737">
    <property type="term" value="C:cytoplasm"/>
    <property type="evidence" value="ECO:0007669"/>
    <property type="project" value="TreeGrafter"/>
</dbReference>
<name>A0AAV1AAA4_VICFA</name>
<evidence type="ECO:0000313" key="16">
    <source>
        <dbReference type="Proteomes" id="UP001157006"/>
    </source>
</evidence>
<dbReference type="SUPFAM" id="SSF56112">
    <property type="entry name" value="Protein kinase-like (PK-like)"/>
    <property type="match status" value="1"/>
</dbReference>
<keyword evidence="4" id="KW-0597">Phosphoprotein</keyword>
<dbReference type="InterPro" id="IPR008271">
    <property type="entry name" value="Ser/Thr_kinase_AS"/>
</dbReference>
<dbReference type="PANTHER" id="PTHR24056">
    <property type="entry name" value="CELL DIVISION PROTEIN KINASE"/>
    <property type="match status" value="1"/>
</dbReference>
<evidence type="ECO:0000256" key="9">
    <source>
        <dbReference type="ARBA" id="ARBA00022777"/>
    </source>
</evidence>
<protein>
    <recommendedName>
        <fullName evidence="2">cyclin-dependent kinase</fullName>
        <ecNumber evidence="2">2.7.11.22</ecNumber>
    </recommendedName>
</protein>
<evidence type="ECO:0000259" key="14">
    <source>
        <dbReference type="PROSITE" id="PS50011"/>
    </source>
</evidence>
<dbReference type="GO" id="GO:0010468">
    <property type="term" value="P:regulation of gene expression"/>
    <property type="evidence" value="ECO:0007669"/>
    <property type="project" value="TreeGrafter"/>
</dbReference>
<keyword evidence="8" id="KW-0498">Mitosis</keyword>
<comment type="similarity">
    <text evidence="1">Belongs to the protein kinase superfamily. CMGC Ser/Thr protein kinase family. CDC2/CDKX subfamily.</text>
</comment>
<dbReference type="SMART" id="SM00220">
    <property type="entry name" value="S_TKc"/>
    <property type="match status" value="1"/>
</dbReference>
<accession>A0AAV1AAA4</accession>
<dbReference type="PROSITE" id="PS50011">
    <property type="entry name" value="PROTEIN_KINASE_DOM"/>
    <property type="match status" value="1"/>
</dbReference>
<dbReference type="GO" id="GO:0005634">
    <property type="term" value="C:nucleus"/>
    <property type="evidence" value="ECO:0007669"/>
    <property type="project" value="TreeGrafter"/>
</dbReference>
<dbReference type="Gene3D" id="1.10.510.10">
    <property type="entry name" value="Transferase(Phosphotransferase) domain 1"/>
    <property type="match status" value="1"/>
</dbReference>
<dbReference type="EC" id="2.7.11.22" evidence="2"/>
<dbReference type="GO" id="GO:0010389">
    <property type="term" value="P:regulation of G2/M transition of mitotic cell cycle"/>
    <property type="evidence" value="ECO:0007669"/>
    <property type="project" value="TreeGrafter"/>
</dbReference>
<organism evidence="15 16">
    <name type="scientific">Vicia faba</name>
    <name type="common">Broad bean</name>
    <name type="synonym">Faba vulgaris</name>
    <dbReference type="NCBI Taxonomy" id="3906"/>
    <lineage>
        <taxon>Eukaryota</taxon>
        <taxon>Viridiplantae</taxon>
        <taxon>Streptophyta</taxon>
        <taxon>Embryophyta</taxon>
        <taxon>Tracheophyta</taxon>
        <taxon>Spermatophyta</taxon>
        <taxon>Magnoliopsida</taxon>
        <taxon>eudicotyledons</taxon>
        <taxon>Gunneridae</taxon>
        <taxon>Pentapetalae</taxon>
        <taxon>rosids</taxon>
        <taxon>fabids</taxon>
        <taxon>Fabales</taxon>
        <taxon>Fabaceae</taxon>
        <taxon>Papilionoideae</taxon>
        <taxon>50 kb inversion clade</taxon>
        <taxon>NPAAA clade</taxon>
        <taxon>Hologalegina</taxon>
        <taxon>IRL clade</taxon>
        <taxon>Fabeae</taxon>
        <taxon>Vicia</taxon>
    </lineage>
</organism>
<keyword evidence="11" id="KW-0131">Cell cycle</keyword>
<comment type="catalytic activity">
    <reaction evidence="12">
        <text>L-threonyl-[protein] + ATP = O-phospho-L-threonyl-[protein] + ADP + H(+)</text>
        <dbReference type="Rhea" id="RHEA:46608"/>
        <dbReference type="Rhea" id="RHEA-COMP:11060"/>
        <dbReference type="Rhea" id="RHEA-COMP:11605"/>
        <dbReference type="ChEBI" id="CHEBI:15378"/>
        <dbReference type="ChEBI" id="CHEBI:30013"/>
        <dbReference type="ChEBI" id="CHEBI:30616"/>
        <dbReference type="ChEBI" id="CHEBI:61977"/>
        <dbReference type="ChEBI" id="CHEBI:456216"/>
        <dbReference type="EC" id="2.7.11.22"/>
    </reaction>
</comment>
<evidence type="ECO:0000256" key="7">
    <source>
        <dbReference type="ARBA" id="ARBA00022741"/>
    </source>
</evidence>
<keyword evidence="10" id="KW-0067">ATP-binding</keyword>
<keyword evidence="3" id="KW-0723">Serine/threonine-protein kinase</keyword>
<dbReference type="Proteomes" id="UP001157006">
    <property type="component" value="Chromosome 4"/>
</dbReference>
<evidence type="ECO:0000256" key="10">
    <source>
        <dbReference type="ARBA" id="ARBA00022840"/>
    </source>
</evidence>
<sequence length="321" mass="36362">MAELDLIGIPFLSRNQSEALAPFYKNLQRICAEGPRFGDMLKGTNIFTKEVVAIKILNIPDNQKIYGVPHRILNHVSILKMLSHPNIVRLLKVMETVDDVFLVFEYFDISLKRYLAANYLLFDIKGQEKIFLRQALTGLAYCHSHKILHRDLKPNNLLVSFTSSLRVNQVKLCDFDVAKIIEPPLSPYSERKMGNPCYKAPELLMGSTRYSTAVDIWSMGCIFAEMIKLKPLFVGRDETEILTQIFCLLGTPTEESWPGVTSISTFVEQHDPSMLPKDLAQVFPKFDPVGVDLLSKMLCLCPNGRISADEALKHPYLKISP</sequence>
<dbReference type="InterPro" id="IPR000719">
    <property type="entry name" value="Prot_kinase_dom"/>
</dbReference>
<keyword evidence="7" id="KW-0547">Nucleotide-binding</keyword>
<keyword evidence="5" id="KW-0132">Cell division</keyword>
<dbReference type="PROSITE" id="PS00108">
    <property type="entry name" value="PROTEIN_KINASE_ST"/>
    <property type="match status" value="1"/>
</dbReference>
<keyword evidence="16" id="KW-1185">Reference proteome</keyword>
<dbReference type="GO" id="GO:0005524">
    <property type="term" value="F:ATP binding"/>
    <property type="evidence" value="ECO:0007669"/>
    <property type="project" value="UniProtKB-KW"/>
</dbReference>
<dbReference type="FunFam" id="1.10.510.10:FF:000624">
    <property type="entry name" value="Mitogen-activated protein kinase"/>
    <property type="match status" value="1"/>
</dbReference>
<keyword evidence="6" id="KW-0808">Transferase</keyword>
<dbReference type="GO" id="GO:0007165">
    <property type="term" value="P:signal transduction"/>
    <property type="evidence" value="ECO:0007669"/>
    <property type="project" value="TreeGrafter"/>
</dbReference>
<dbReference type="GO" id="GO:0000082">
    <property type="term" value="P:G1/S transition of mitotic cell cycle"/>
    <property type="evidence" value="ECO:0007669"/>
    <property type="project" value="TreeGrafter"/>
</dbReference>
<evidence type="ECO:0000256" key="1">
    <source>
        <dbReference type="ARBA" id="ARBA00006485"/>
    </source>
</evidence>
<dbReference type="InterPro" id="IPR050108">
    <property type="entry name" value="CDK"/>
</dbReference>
<evidence type="ECO:0000313" key="15">
    <source>
        <dbReference type="EMBL" id="CAI8606994.1"/>
    </source>
</evidence>
<dbReference type="GO" id="GO:0000307">
    <property type="term" value="C:cyclin-dependent protein kinase holoenzyme complex"/>
    <property type="evidence" value="ECO:0007669"/>
    <property type="project" value="TreeGrafter"/>
</dbReference>
<keyword evidence="9" id="KW-0418">Kinase</keyword>
<evidence type="ECO:0000256" key="8">
    <source>
        <dbReference type="ARBA" id="ARBA00022776"/>
    </source>
</evidence>
<evidence type="ECO:0000256" key="12">
    <source>
        <dbReference type="ARBA" id="ARBA00047811"/>
    </source>
</evidence>
<feature type="domain" description="Protein kinase" evidence="14">
    <location>
        <begin position="26"/>
        <end position="317"/>
    </location>
</feature>
<dbReference type="InterPro" id="IPR011009">
    <property type="entry name" value="Kinase-like_dom_sf"/>
</dbReference>
<dbReference type="AlphaFoldDB" id="A0AAV1AAA4"/>
<reference evidence="15 16" key="1">
    <citation type="submission" date="2023-01" db="EMBL/GenBank/DDBJ databases">
        <authorList>
            <person name="Kreplak J."/>
        </authorList>
    </citation>
    <scope>NUCLEOTIDE SEQUENCE [LARGE SCALE GENOMIC DNA]</scope>
</reference>
<evidence type="ECO:0000256" key="5">
    <source>
        <dbReference type="ARBA" id="ARBA00022618"/>
    </source>
</evidence>
<comment type="catalytic activity">
    <reaction evidence="13">
        <text>L-seryl-[protein] + ATP = O-phospho-L-seryl-[protein] + ADP + H(+)</text>
        <dbReference type="Rhea" id="RHEA:17989"/>
        <dbReference type="Rhea" id="RHEA-COMP:9863"/>
        <dbReference type="Rhea" id="RHEA-COMP:11604"/>
        <dbReference type="ChEBI" id="CHEBI:15378"/>
        <dbReference type="ChEBI" id="CHEBI:29999"/>
        <dbReference type="ChEBI" id="CHEBI:30616"/>
        <dbReference type="ChEBI" id="CHEBI:83421"/>
        <dbReference type="ChEBI" id="CHEBI:456216"/>
        <dbReference type="EC" id="2.7.11.22"/>
    </reaction>
</comment>
<evidence type="ECO:0000256" key="4">
    <source>
        <dbReference type="ARBA" id="ARBA00022553"/>
    </source>
</evidence>
<proteinExistence type="inferred from homology"/>
<dbReference type="EMBL" id="OX451739">
    <property type="protein sequence ID" value="CAI8606994.1"/>
    <property type="molecule type" value="Genomic_DNA"/>
</dbReference>
<gene>
    <name evidence="15" type="ORF">VFH_IV017480</name>
</gene>
<dbReference type="GO" id="GO:0051301">
    <property type="term" value="P:cell division"/>
    <property type="evidence" value="ECO:0007669"/>
    <property type="project" value="UniProtKB-KW"/>
</dbReference>
<dbReference type="PANTHER" id="PTHR24056:SF548">
    <property type="entry name" value="CYCLIN-DEPENDENT KINASE A-1"/>
    <property type="match status" value="1"/>
</dbReference>
<evidence type="ECO:0000256" key="11">
    <source>
        <dbReference type="ARBA" id="ARBA00023306"/>
    </source>
</evidence>
<dbReference type="GO" id="GO:0051445">
    <property type="term" value="P:regulation of meiotic cell cycle"/>
    <property type="evidence" value="ECO:0007669"/>
    <property type="project" value="TreeGrafter"/>
</dbReference>
<evidence type="ECO:0000256" key="3">
    <source>
        <dbReference type="ARBA" id="ARBA00022527"/>
    </source>
</evidence>
<dbReference type="Pfam" id="PF00069">
    <property type="entry name" value="Pkinase"/>
    <property type="match status" value="1"/>
</dbReference>
<dbReference type="GO" id="GO:0004693">
    <property type="term" value="F:cyclin-dependent protein serine/threonine kinase activity"/>
    <property type="evidence" value="ECO:0007669"/>
    <property type="project" value="UniProtKB-EC"/>
</dbReference>